<keyword evidence="3" id="KW-0597">Phosphoprotein</keyword>
<dbReference type="EMBL" id="JAZGQO010000007">
    <property type="protein sequence ID" value="KAK6182131.1"/>
    <property type="molecule type" value="Genomic_DNA"/>
</dbReference>
<dbReference type="InterPro" id="IPR016024">
    <property type="entry name" value="ARM-type_fold"/>
</dbReference>
<feature type="region of interest" description="Disordered" evidence="11">
    <location>
        <begin position="661"/>
        <end position="680"/>
    </location>
</feature>
<dbReference type="SUPFAM" id="SSF48371">
    <property type="entry name" value="ARM repeat"/>
    <property type="match status" value="1"/>
</dbReference>
<dbReference type="Pfam" id="PF03914">
    <property type="entry name" value="CBF"/>
    <property type="match status" value="1"/>
</dbReference>
<feature type="compositionally biased region" description="Basic residues" evidence="11">
    <location>
        <begin position="982"/>
        <end position="993"/>
    </location>
</feature>
<dbReference type="InterPro" id="IPR005612">
    <property type="entry name" value="CCAAT-binding_factor"/>
</dbReference>
<feature type="region of interest" description="Disordered" evidence="11">
    <location>
        <begin position="1"/>
        <end position="198"/>
    </location>
</feature>
<comment type="similarity">
    <text evidence="2">Belongs to the CBF/MAK21 family.</text>
</comment>
<feature type="region of interest" description="Disordered" evidence="11">
    <location>
        <begin position="906"/>
        <end position="1014"/>
    </location>
</feature>
<dbReference type="Proteomes" id="UP001347796">
    <property type="component" value="Unassembled WGS sequence"/>
</dbReference>
<evidence type="ECO:0000256" key="6">
    <source>
        <dbReference type="ARBA" id="ARBA00023163"/>
    </source>
</evidence>
<gene>
    <name evidence="13" type="ORF">SNE40_009885</name>
</gene>
<keyword evidence="5" id="KW-0010">Activator</keyword>
<evidence type="ECO:0000256" key="1">
    <source>
        <dbReference type="ARBA" id="ARBA00004123"/>
    </source>
</evidence>
<feature type="compositionally biased region" description="Basic residues" evidence="11">
    <location>
        <begin position="174"/>
        <end position="183"/>
    </location>
</feature>
<evidence type="ECO:0000259" key="12">
    <source>
        <dbReference type="Pfam" id="PF03914"/>
    </source>
</evidence>
<evidence type="ECO:0000256" key="9">
    <source>
        <dbReference type="ARBA" id="ARBA00058879"/>
    </source>
</evidence>
<evidence type="ECO:0000256" key="8">
    <source>
        <dbReference type="ARBA" id="ARBA00031941"/>
    </source>
</evidence>
<sequence>MAKNKKNVKTEKMKNKNKSSKKAFNIEAVTQLGGTEEDFKMLQNIDTDDEDIDDVKSVKSDGSDARTDIKEFISKLGFGNQDKKKRTSNVNDADDEESDEDTLQKIKQKKKEKVKKSASNDKNTEKTKKSDTKITLIPKQNTRETSSTSNSKTPKLEKTQKSAAAPDPTAPIKSGKKSKNKFKVQHDEISSSTTSPEEEIRNHIASYRPRKFLIVKPNEGLEDDKDAMHDKIDPLPLDVVQEMENFAAKLLQDEVETYRKKKDASKSSEAKWIQTVLASGTLSDKMAALTLLIQESPVHNLSCLENLVNMSRKKGKRECILATETLSELFLTEVLPSNRKLRKFNQNPLTSLAKNMSGQKDLVDKKLILWYFESQLKQKYSVFVKALDTMSHDTVLAPKQKAVTSMFKLLSNKPEQENILLPMLVNKLGDPDYKLASRAAHHLSKLVEQHSRMTMVVIQEVERLLYRPNICSKAQYYAMCFLSQIVLDIDDKELAMKLIDLYFSFFTMYVKKREVDNKMMCVLLTGVNRAYPYAKVDQTYISEQMNNLHKVVHMVNFNTGLQALMLLYQIMDAAESVSDRFYVALYRKLADPELKSSSKQTMFLNLLYKAMRSDVATKRIKAFLKRLLQVCSYQSAQFVCGALILVSEIVQEKPGLLNLHSTGDDSDEEEHFEDLPEPDEFKTTRYHSDSEAALSEGEVDLGDQQSSWIHRKNLNAKSDNLIYNPFHRNPLYCRADTACIWELKKLTNHFHPSVVVFAKNVLKGVKITYSGDPLQDFTLIRFLERFVYKNPKKLDDDKESGNKSKTVSRFRLKPSLPSGVRKLRVNEAAYLAKGEKRIPADEKFFYRYFRQRADLGKRSKKEDSDVEDVSDDEFEAFLDNFEKQADPKDIFMGKDLDLDFAGEFSKKKGLKKKKKGEESSSSDEDVDGDDEDDNDLSDEEPEFDEDEMKEAFKEFDMGNAEEMDFDEEDVAFSSDDDENKPNKNKKTMMKRKAKMDDMLDSELMNSGKKKKSKNVEDLYAAAEEFSTVMDSNIDDVDVETLGSQALSNTANSDIKQVRWEMARDKWIHDKDWKSKKKQGCGKGRPQKSFGSGSKKKFKTGGRPQKHRKK</sequence>
<feature type="compositionally biased region" description="Basic residues" evidence="11">
    <location>
        <begin position="1093"/>
        <end position="1109"/>
    </location>
</feature>
<feature type="compositionally biased region" description="Basic and acidic residues" evidence="11">
    <location>
        <begin position="54"/>
        <end position="73"/>
    </location>
</feature>
<organism evidence="13 14">
    <name type="scientific">Patella caerulea</name>
    <name type="common">Rayed Mediterranean limpet</name>
    <dbReference type="NCBI Taxonomy" id="87958"/>
    <lineage>
        <taxon>Eukaryota</taxon>
        <taxon>Metazoa</taxon>
        <taxon>Spiralia</taxon>
        <taxon>Lophotrochozoa</taxon>
        <taxon>Mollusca</taxon>
        <taxon>Gastropoda</taxon>
        <taxon>Patellogastropoda</taxon>
        <taxon>Patelloidea</taxon>
        <taxon>Patellidae</taxon>
        <taxon>Patella</taxon>
    </lineage>
</organism>
<proteinExistence type="inferred from homology"/>
<evidence type="ECO:0000256" key="3">
    <source>
        <dbReference type="ARBA" id="ARBA00022553"/>
    </source>
</evidence>
<feature type="compositionally biased region" description="Polar residues" evidence="11">
    <location>
        <begin position="138"/>
        <end position="153"/>
    </location>
</feature>
<protein>
    <recommendedName>
        <fullName evidence="10">CCAAT/enhancer-binding protein zeta</fullName>
    </recommendedName>
    <alternativeName>
        <fullName evidence="8">CCAAT-box-binding transcription factor</fullName>
    </alternativeName>
</protein>
<comment type="subcellular location">
    <subcellularLocation>
        <location evidence="1">Nucleus</location>
    </subcellularLocation>
</comment>
<dbReference type="InterPro" id="IPR040155">
    <property type="entry name" value="CEBPZ/Mak21-like"/>
</dbReference>
<evidence type="ECO:0000256" key="5">
    <source>
        <dbReference type="ARBA" id="ARBA00023159"/>
    </source>
</evidence>
<dbReference type="PANTHER" id="PTHR12048">
    <property type="entry name" value="CCAAT-BINDING FACTOR-RELATED"/>
    <property type="match status" value="1"/>
</dbReference>
<feature type="compositionally biased region" description="Acidic residues" evidence="11">
    <location>
        <begin position="959"/>
        <end position="978"/>
    </location>
</feature>
<keyword evidence="6" id="KW-0804">Transcription</keyword>
<comment type="function">
    <text evidence="9">Stimulates transcription from the HSP70 promoter.</text>
</comment>
<dbReference type="AlphaFoldDB" id="A0AAN8JQJ2"/>
<keyword evidence="14" id="KW-1185">Reference proteome</keyword>
<evidence type="ECO:0000256" key="2">
    <source>
        <dbReference type="ARBA" id="ARBA00007797"/>
    </source>
</evidence>
<keyword evidence="7" id="KW-0539">Nucleus</keyword>
<feature type="compositionally biased region" description="Basic and acidic residues" evidence="11">
    <location>
        <begin position="118"/>
        <end position="132"/>
    </location>
</feature>
<evidence type="ECO:0000256" key="11">
    <source>
        <dbReference type="SAM" id="MobiDB-lite"/>
    </source>
</evidence>
<feature type="compositionally biased region" description="Acidic residues" evidence="11">
    <location>
        <begin position="92"/>
        <end position="101"/>
    </location>
</feature>
<feature type="compositionally biased region" description="Basic residues" evidence="11">
    <location>
        <begin position="106"/>
        <end position="116"/>
    </location>
</feature>
<evidence type="ECO:0000313" key="13">
    <source>
        <dbReference type="EMBL" id="KAK6182131.1"/>
    </source>
</evidence>
<reference evidence="13 14" key="1">
    <citation type="submission" date="2024-01" db="EMBL/GenBank/DDBJ databases">
        <title>The genome of the rayed Mediterranean limpet Patella caerulea (Linnaeus, 1758).</title>
        <authorList>
            <person name="Anh-Thu Weber A."/>
            <person name="Halstead-Nussloch G."/>
        </authorList>
    </citation>
    <scope>NUCLEOTIDE SEQUENCE [LARGE SCALE GENOMIC DNA]</scope>
    <source>
        <strain evidence="13">AATW-2023a</strain>
        <tissue evidence="13">Whole specimen</tissue>
    </source>
</reference>
<feature type="compositionally biased region" description="Acidic residues" evidence="11">
    <location>
        <begin position="920"/>
        <end position="948"/>
    </location>
</feature>
<evidence type="ECO:0000256" key="10">
    <source>
        <dbReference type="ARBA" id="ARBA00073389"/>
    </source>
</evidence>
<evidence type="ECO:0000256" key="7">
    <source>
        <dbReference type="ARBA" id="ARBA00023242"/>
    </source>
</evidence>
<accession>A0AAN8JQJ2</accession>
<name>A0AAN8JQJ2_PATCE</name>
<feature type="region of interest" description="Disordered" evidence="11">
    <location>
        <begin position="1068"/>
        <end position="1109"/>
    </location>
</feature>
<keyword evidence="4" id="KW-0805">Transcription regulation</keyword>
<dbReference type="PANTHER" id="PTHR12048:SF0">
    <property type="entry name" value="CCAAT_ENHANCER-BINDING PROTEIN ZETA"/>
    <property type="match status" value="1"/>
</dbReference>
<dbReference type="GO" id="GO:0005634">
    <property type="term" value="C:nucleus"/>
    <property type="evidence" value="ECO:0007669"/>
    <property type="project" value="UniProtKB-SubCell"/>
</dbReference>
<feature type="compositionally biased region" description="Acidic residues" evidence="11">
    <location>
        <begin position="664"/>
        <end position="678"/>
    </location>
</feature>
<feature type="domain" description="CCAAT-binding factor" evidence="12">
    <location>
        <begin position="561"/>
        <end position="758"/>
    </location>
</feature>
<evidence type="ECO:0000313" key="14">
    <source>
        <dbReference type="Proteomes" id="UP001347796"/>
    </source>
</evidence>
<dbReference type="FunFam" id="1.25.10.10:FF:000805">
    <property type="entry name" value="Similar to transcription factor CBF/MAK21"/>
    <property type="match status" value="1"/>
</dbReference>
<evidence type="ECO:0000256" key="4">
    <source>
        <dbReference type="ARBA" id="ARBA00023015"/>
    </source>
</evidence>
<comment type="caution">
    <text evidence="13">The sequence shown here is derived from an EMBL/GenBank/DDBJ whole genome shotgun (WGS) entry which is preliminary data.</text>
</comment>